<feature type="transmembrane region" description="Helical" evidence="1">
    <location>
        <begin position="419"/>
        <end position="438"/>
    </location>
</feature>
<keyword evidence="1" id="KW-0472">Membrane</keyword>
<dbReference type="Pfam" id="PF26314">
    <property type="entry name" value="MptA_B_family"/>
    <property type="match status" value="1"/>
</dbReference>
<keyword evidence="2" id="KW-0808">Transferase</keyword>
<dbReference type="Proteomes" id="UP000558089">
    <property type="component" value="Unassembled WGS sequence"/>
</dbReference>
<feature type="transmembrane region" description="Helical" evidence="1">
    <location>
        <begin position="143"/>
        <end position="170"/>
    </location>
</feature>
<feature type="transmembrane region" description="Helical" evidence="1">
    <location>
        <begin position="59"/>
        <end position="76"/>
    </location>
</feature>
<name>A0A850NG79_9FLAO</name>
<feature type="transmembrane region" description="Helical" evidence="1">
    <location>
        <begin position="378"/>
        <end position="407"/>
    </location>
</feature>
<dbReference type="EMBL" id="WYET01000001">
    <property type="protein sequence ID" value="NVN17455.1"/>
    <property type="molecule type" value="Genomic_DNA"/>
</dbReference>
<feature type="transmembrane region" description="Helical" evidence="1">
    <location>
        <begin position="330"/>
        <end position="348"/>
    </location>
</feature>
<feature type="transmembrane region" description="Helical" evidence="1">
    <location>
        <begin position="265"/>
        <end position="288"/>
    </location>
</feature>
<feature type="transmembrane region" description="Helical" evidence="1">
    <location>
        <begin position="12"/>
        <end position="29"/>
    </location>
</feature>
<keyword evidence="3" id="KW-1185">Reference proteome</keyword>
<proteinExistence type="predicted"/>
<feature type="transmembrane region" description="Helical" evidence="1">
    <location>
        <begin position="191"/>
        <end position="224"/>
    </location>
</feature>
<dbReference type="GO" id="GO:0016757">
    <property type="term" value="F:glycosyltransferase activity"/>
    <property type="evidence" value="ECO:0007669"/>
    <property type="project" value="UniProtKB-KW"/>
</dbReference>
<feature type="transmembrane region" description="Helical" evidence="1">
    <location>
        <begin position="35"/>
        <end position="52"/>
    </location>
</feature>
<keyword evidence="1" id="KW-1133">Transmembrane helix</keyword>
<dbReference type="RefSeq" id="WP_176619358.1">
    <property type="nucleotide sequence ID" value="NZ_WYET01000001.1"/>
</dbReference>
<evidence type="ECO:0000313" key="2">
    <source>
        <dbReference type="EMBL" id="NVN17455.1"/>
    </source>
</evidence>
<evidence type="ECO:0000313" key="3">
    <source>
        <dbReference type="Proteomes" id="UP000558089"/>
    </source>
</evidence>
<feature type="transmembrane region" description="Helical" evidence="1">
    <location>
        <begin position="236"/>
        <end position="256"/>
    </location>
</feature>
<accession>A0A850NG79</accession>
<protein>
    <submittedName>
        <fullName evidence="2">Mannosyltransferase</fullName>
    </submittedName>
</protein>
<comment type="caution">
    <text evidence="2">The sequence shown here is derived from an EMBL/GenBank/DDBJ whole genome shotgun (WGS) entry which is preliminary data.</text>
</comment>
<gene>
    <name evidence="2" type="ORF">GUA46_03800</name>
</gene>
<sequence>MQSYWRLHRYPILFAVACILFYWSFAYNLVRTDFVKLFMLFGALFYLTSKIIQFEKWNFKFLLVAGIVFRLVFLMAEPNLSQDFYRFIWDGELIKNGINPYLYTPDQIMEQGTVSFPSMNELYAGMTDLNARHYSNYPPVNQILFALAVFLGGGSVLGATIAMRLIVVIADFGVLYFGRKLLQNMNKANHLAFWYFLNPLVIIEITGNLHFEGVMLFFFVWALYLMAKSKWLWATPVYALSIMVKLMPLMFLPLFIKYLGFKKSAVFYSLVLLACAALLLPFYSSVFIDNYTDTVGLWFSNFEFNASIYNVVKKIAVNYFEAKPWELIDSYGSLIQKIVLVLILLFAFIRKNRTLESLITSMVFALACYYFLSTTVHPWYVVFLLGFAIFTDYRFPLVWSCAIILSYYAYTNPDNKESLWLLAIEYILVIGFFIYEMIGSRPKKLYFFKK</sequence>
<keyword evidence="2" id="KW-0328">Glycosyltransferase</keyword>
<organism evidence="2 3">
    <name type="scientific">Flagellimonas chongwuensis</name>
    <dbReference type="NCBI Taxonomy" id="2697365"/>
    <lineage>
        <taxon>Bacteria</taxon>
        <taxon>Pseudomonadati</taxon>
        <taxon>Bacteroidota</taxon>
        <taxon>Flavobacteriia</taxon>
        <taxon>Flavobacteriales</taxon>
        <taxon>Flavobacteriaceae</taxon>
        <taxon>Flagellimonas</taxon>
    </lineage>
</organism>
<evidence type="ECO:0000256" key="1">
    <source>
        <dbReference type="SAM" id="Phobius"/>
    </source>
</evidence>
<keyword evidence="1" id="KW-0812">Transmembrane</keyword>
<reference evidence="2 3" key="1">
    <citation type="submission" date="2020-01" db="EMBL/GenBank/DDBJ databases">
        <title>Draft Genome Analysis of Muricauda sp. HICW Isolated from coastal seawater of PR China.</title>
        <authorList>
            <person name="Chen M.-X."/>
        </authorList>
    </citation>
    <scope>NUCLEOTIDE SEQUENCE [LARGE SCALE GENOMIC DNA]</scope>
    <source>
        <strain evidence="2 3">HICW</strain>
    </source>
</reference>
<dbReference type="AlphaFoldDB" id="A0A850NG79"/>